<organism evidence="1 2">
    <name type="scientific">Hyalomma asiaticum</name>
    <name type="common">Tick</name>
    <dbReference type="NCBI Taxonomy" id="266040"/>
    <lineage>
        <taxon>Eukaryota</taxon>
        <taxon>Metazoa</taxon>
        <taxon>Ecdysozoa</taxon>
        <taxon>Arthropoda</taxon>
        <taxon>Chelicerata</taxon>
        <taxon>Arachnida</taxon>
        <taxon>Acari</taxon>
        <taxon>Parasitiformes</taxon>
        <taxon>Ixodida</taxon>
        <taxon>Ixodoidea</taxon>
        <taxon>Ixodidae</taxon>
        <taxon>Hyalomminae</taxon>
        <taxon>Hyalomma</taxon>
    </lineage>
</organism>
<sequence length="92" mass="9968">MQSSLEALHNMVSALANEISSLSIRVSTLEINVQTTMSHPIFAQPTPLPPTADNNHPGNPPQGRPANSHSTYHGQRQSGTCDLAMELPRLQQ</sequence>
<dbReference type="Proteomes" id="UP000821845">
    <property type="component" value="Chromosome 1"/>
</dbReference>
<reference evidence="1" key="1">
    <citation type="submission" date="2020-05" db="EMBL/GenBank/DDBJ databases">
        <title>Large-scale comparative analyses of tick genomes elucidate their genetic diversity and vector capacities.</title>
        <authorList>
            <person name="Jia N."/>
            <person name="Wang J."/>
            <person name="Shi W."/>
            <person name="Du L."/>
            <person name="Sun Y."/>
            <person name="Zhan W."/>
            <person name="Jiang J."/>
            <person name="Wang Q."/>
            <person name="Zhang B."/>
            <person name="Ji P."/>
            <person name="Sakyi L.B."/>
            <person name="Cui X."/>
            <person name="Yuan T."/>
            <person name="Jiang B."/>
            <person name="Yang W."/>
            <person name="Lam T.T.-Y."/>
            <person name="Chang Q."/>
            <person name="Ding S."/>
            <person name="Wang X."/>
            <person name="Zhu J."/>
            <person name="Ruan X."/>
            <person name="Zhao L."/>
            <person name="Wei J."/>
            <person name="Que T."/>
            <person name="Du C."/>
            <person name="Cheng J."/>
            <person name="Dai P."/>
            <person name="Han X."/>
            <person name="Huang E."/>
            <person name="Gao Y."/>
            <person name="Liu J."/>
            <person name="Shao H."/>
            <person name="Ye R."/>
            <person name="Li L."/>
            <person name="Wei W."/>
            <person name="Wang X."/>
            <person name="Wang C."/>
            <person name="Yang T."/>
            <person name="Huo Q."/>
            <person name="Li W."/>
            <person name="Guo W."/>
            <person name="Chen H."/>
            <person name="Zhou L."/>
            <person name="Ni X."/>
            <person name="Tian J."/>
            <person name="Zhou Y."/>
            <person name="Sheng Y."/>
            <person name="Liu T."/>
            <person name="Pan Y."/>
            <person name="Xia L."/>
            <person name="Li J."/>
            <person name="Zhao F."/>
            <person name="Cao W."/>
        </authorList>
    </citation>
    <scope>NUCLEOTIDE SEQUENCE</scope>
    <source>
        <strain evidence="1">Hyas-2018</strain>
    </source>
</reference>
<evidence type="ECO:0000313" key="1">
    <source>
        <dbReference type="EMBL" id="KAH6944244.1"/>
    </source>
</evidence>
<dbReference type="EMBL" id="CM023481">
    <property type="protein sequence ID" value="KAH6944244.1"/>
    <property type="molecule type" value="Genomic_DNA"/>
</dbReference>
<proteinExistence type="predicted"/>
<evidence type="ECO:0000313" key="2">
    <source>
        <dbReference type="Proteomes" id="UP000821845"/>
    </source>
</evidence>
<protein>
    <submittedName>
        <fullName evidence="1">Uncharacterized protein</fullName>
    </submittedName>
</protein>
<accession>A0ACB7THD0</accession>
<name>A0ACB7THD0_HYAAI</name>
<comment type="caution">
    <text evidence="1">The sequence shown here is derived from an EMBL/GenBank/DDBJ whole genome shotgun (WGS) entry which is preliminary data.</text>
</comment>
<keyword evidence="2" id="KW-1185">Reference proteome</keyword>
<gene>
    <name evidence="1" type="ORF">HPB50_002374</name>
</gene>